<dbReference type="STRING" id="139420.A0A371DAU3"/>
<dbReference type="Proteomes" id="UP000256964">
    <property type="component" value="Unassembled WGS sequence"/>
</dbReference>
<evidence type="ECO:0000259" key="1">
    <source>
        <dbReference type="PROSITE" id="PS51767"/>
    </source>
</evidence>
<evidence type="ECO:0000313" key="3">
    <source>
        <dbReference type="Proteomes" id="UP000256964"/>
    </source>
</evidence>
<keyword evidence="3" id="KW-1185">Reference proteome</keyword>
<reference evidence="2 3" key="1">
    <citation type="journal article" date="2018" name="Biotechnol. Biofuels">
        <title>Integrative visual omics of the white-rot fungus Polyporus brumalis exposes the biotechnological potential of its oxidative enzymes for delignifying raw plant biomass.</title>
        <authorList>
            <person name="Miyauchi S."/>
            <person name="Rancon A."/>
            <person name="Drula E."/>
            <person name="Hage H."/>
            <person name="Chaduli D."/>
            <person name="Favel A."/>
            <person name="Grisel S."/>
            <person name="Henrissat B."/>
            <person name="Herpoel-Gimbert I."/>
            <person name="Ruiz-Duenas F.J."/>
            <person name="Chevret D."/>
            <person name="Hainaut M."/>
            <person name="Lin J."/>
            <person name="Wang M."/>
            <person name="Pangilinan J."/>
            <person name="Lipzen A."/>
            <person name="Lesage-Meessen L."/>
            <person name="Navarro D."/>
            <person name="Riley R."/>
            <person name="Grigoriev I.V."/>
            <person name="Zhou S."/>
            <person name="Raouche S."/>
            <person name="Rosso M.N."/>
        </authorList>
    </citation>
    <scope>NUCLEOTIDE SEQUENCE [LARGE SCALE GENOMIC DNA]</scope>
    <source>
        <strain evidence="2 3">BRFM 1820</strain>
    </source>
</reference>
<accession>A0A371DAU3</accession>
<dbReference type="InterPro" id="IPR021109">
    <property type="entry name" value="Peptidase_aspartic_dom_sf"/>
</dbReference>
<dbReference type="Pfam" id="PF00026">
    <property type="entry name" value="Asp"/>
    <property type="match status" value="1"/>
</dbReference>
<evidence type="ECO:0000313" key="2">
    <source>
        <dbReference type="EMBL" id="RDX49658.1"/>
    </source>
</evidence>
<dbReference type="EMBL" id="KZ857404">
    <property type="protein sequence ID" value="RDX49658.1"/>
    <property type="molecule type" value="Genomic_DNA"/>
</dbReference>
<dbReference type="AlphaFoldDB" id="A0A371DAU3"/>
<sequence length="141" mass="15047">MYGSARPPFHYPSQSPTRQYTQAPVDVISTEVFVGNPADSISALYAQIPGDEAFTSDNAGYYTYPCGTNATVTMKFGNSSISWPISNADFLLMQVSGNSCVGGFVQLEMSGTRAPPWIIGDTLLKNVYSVFRASPVAVGSA</sequence>
<gene>
    <name evidence="2" type="ORF">OH76DRAFT_1483022</name>
</gene>
<organism evidence="2 3">
    <name type="scientific">Lentinus brumalis</name>
    <dbReference type="NCBI Taxonomy" id="2498619"/>
    <lineage>
        <taxon>Eukaryota</taxon>
        <taxon>Fungi</taxon>
        <taxon>Dikarya</taxon>
        <taxon>Basidiomycota</taxon>
        <taxon>Agaricomycotina</taxon>
        <taxon>Agaricomycetes</taxon>
        <taxon>Polyporales</taxon>
        <taxon>Polyporaceae</taxon>
        <taxon>Lentinus</taxon>
    </lineage>
</organism>
<dbReference type="PROSITE" id="PS51767">
    <property type="entry name" value="PEPTIDASE_A1"/>
    <property type="match status" value="1"/>
</dbReference>
<dbReference type="InterPro" id="IPR033121">
    <property type="entry name" value="PEPTIDASE_A1"/>
</dbReference>
<dbReference type="OrthoDB" id="771136at2759"/>
<feature type="domain" description="Peptidase A1" evidence="1">
    <location>
        <begin position="1"/>
        <end position="141"/>
    </location>
</feature>
<dbReference type="Gene3D" id="2.40.70.10">
    <property type="entry name" value="Acid Proteases"/>
    <property type="match status" value="1"/>
</dbReference>
<proteinExistence type="predicted"/>
<name>A0A371DAU3_9APHY</name>
<protein>
    <recommendedName>
        <fullName evidence="1">Peptidase A1 domain-containing protein</fullName>
    </recommendedName>
</protein>
<dbReference type="SUPFAM" id="SSF50630">
    <property type="entry name" value="Acid proteases"/>
    <property type="match status" value="1"/>
</dbReference>